<name>A0A3A4RBS0_9BACT</name>
<evidence type="ECO:0000313" key="2">
    <source>
        <dbReference type="EMBL" id="RJP62294.1"/>
    </source>
</evidence>
<reference evidence="2 3" key="1">
    <citation type="journal article" date="2017" name="ISME J.">
        <title>Energy and carbon metabolisms in a deep terrestrial subsurface fluid microbial community.</title>
        <authorList>
            <person name="Momper L."/>
            <person name="Jungbluth S.P."/>
            <person name="Lee M.D."/>
            <person name="Amend J.P."/>
        </authorList>
    </citation>
    <scope>NUCLEOTIDE SEQUENCE [LARGE SCALE GENOMIC DNA]</scope>
    <source>
        <strain evidence="2">SURF_26</strain>
    </source>
</reference>
<protein>
    <submittedName>
        <fullName evidence="2">Uncharacterized protein</fullName>
    </submittedName>
</protein>
<feature type="region of interest" description="Disordered" evidence="1">
    <location>
        <begin position="1"/>
        <end position="65"/>
    </location>
</feature>
<feature type="compositionally biased region" description="Basic and acidic residues" evidence="1">
    <location>
        <begin position="55"/>
        <end position="65"/>
    </location>
</feature>
<dbReference type="Proteomes" id="UP000266426">
    <property type="component" value="Unassembled WGS sequence"/>
</dbReference>
<proteinExistence type="predicted"/>
<dbReference type="AlphaFoldDB" id="A0A3A4RBS0"/>
<organism evidence="2 3">
    <name type="scientific">Candidatus Auribacter fodinae</name>
    <dbReference type="NCBI Taxonomy" id="2093366"/>
    <lineage>
        <taxon>Bacteria</taxon>
        <taxon>Pseudomonadati</taxon>
        <taxon>Candidatus Auribacterota</taxon>
        <taxon>Candidatus Auribacteria</taxon>
        <taxon>Candidatus Auribacterales</taxon>
        <taxon>Candidatus Auribacteraceae</taxon>
        <taxon>Candidatus Auribacter</taxon>
    </lineage>
</organism>
<dbReference type="EMBL" id="QZJZ01000002">
    <property type="protein sequence ID" value="RJP62294.1"/>
    <property type="molecule type" value="Genomic_DNA"/>
</dbReference>
<evidence type="ECO:0000256" key="1">
    <source>
        <dbReference type="SAM" id="MobiDB-lite"/>
    </source>
</evidence>
<sequence>MDGFSHDLISRIDDPPRARDYQKQEAPDRVQLIRDRDRQQQQQQQKQKRQQKQFSADDPHVDLRA</sequence>
<feature type="compositionally biased region" description="Basic and acidic residues" evidence="1">
    <location>
        <begin position="1"/>
        <end position="39"/>
    </location>
</feature>
<evidence type="ECO:0000313" key="3">
    <source>
        <dbReference type="Proteomes" id="UP000266426"/>
    </source>
</evidence>
<comment type="caution">
    <text evidence="2">The sequence shown here is derived from an EMBL/GenBank/DDBJ whole genome shotgun (WGS) entry which is preliminary data.</text>
</comment>
<gene>
    <name evidence="2" type="ORF">C4541_00055</name>
</gene>
<accession>A0A3A4RBS0</accession>